<feature type="compositionally biased region" description="Basic and acidic residues" evidence="1">
    <location>
        <begin position="113"/>
        <end position="129"/>
    </location>
</feature>
<organism evidence="2 3">
    <name type="scientific">Vitrella brassicaformis (strain CCMP3155)</name>
    <dbReference type="NCBI Taxonomy" id="1169540"/>
    <lineage>
        <taxon>Eukaryota</taxon>
        <taxon>Sar</taxon>
        <taxon>Alveolata</taxon>
        <taxon>Colpodellida</taxon>
        <taxon>Vitrellaceae</taxon>
        <taxon>Vitrella</taxon>
    </lineage>
</organism>
<evidence type="ECO:0000313" key="3">
    <source>
        <dbReference type="Proteomes" id="UP000041254"/>
    </source>
</evidence>
<protein>
    <submittedName>
        <fullName evidence="2">Uncharacterized protein</fullName>
    </submittedName>
</protein>
<gene>
    <name evidence="2" type="ORF">Vbra_19602</name>
</gene>
<dbReference type="InParanoid" id="A0A0G4H635"/>
<feature type="compositionally biased region" description="Basic residues" evidence="1">
    <location>
        <begin position="101"/>
        <end position="112"/>
    </location>
</feature>
<feature type="compositionally biased region" description="Basic residues" evidence="1">
    <location>
        <begin position="1"/>
        <end position="13"/>
    </location>
</feature>
<feature type="compositionally biased region" description="Polar residues" evidence="1">
    <location>
        <begin position="56"/>
        <end position="66"/>
    </location>
</feature>
<feature type="region of interest" description="Disordered" evidence="1">
    <location>
        <begin position="1"/>
        <end position="165"/>
    </location>
</feature>
<dbReference type="EMBL" id="CDMY01001036">
    <property type="protein sequence ID" value="CEM39317.1"/>
    <property type="molecule type" value="Genomic_DNA"/>
</dbReference>
<proteinExistence type="predicted"/>
<feature type="compositionally biased region" description="Acidic residues" evidence="1">
    <location>
        <begin position="154"/>
        <end position="165"/>
    </location>
</feature>
<keyword evidence="3" id="KW-1185">Reference proteome</keyword>
<name>A0A0G4H635_VITBC</name>
<feature type="compositionally biased region" description="Basic and acidic residues" evidence="1">
    <location>
        <begin position="45"/>
        <end position="55"/>
    </location>
</feature>
<accession>A0A0G4H635</accession>
<evidence type="ECO:0000256" key="1">
    <source>
        <dbReference type="SAM" id="MobiDB-lite"/>
    </source>
</evidence>
<reference evidence="2 3" key="1">
    <citation type="submission" date="2014-11" db="EMBL/GenBank/DDBJ databases">
        <authorList>
            <person name="Zhu J."/>
            <person name="Qi W."/>
            <person name="Song R."/>
        </authorList>
    </citation>
    <scope>NUCLEOTIDE SEQUENCE [LARGE SCALE GENOMIC DNA]</scope>
</reference>
<sequence length="165" mass="18841">MGKAKKKKAKTHRVSPYGEAGEMRDEDDDIVMCGGDTPDATNIRGKKEASSRKTDNSVATNQQDATPSKEPDEEPEKSASRRSVIQRQHQEWKAMKSQVAKLKKEKKKLRKRVASERERKKTINKKIKELLQTTRKRHDRELAAMGLGPASHPEEDDERMMDDDD</sequence>
<dbReference type="Proteomes" id="UP000041254">
    <property type="component" value="Unassembled WGS sequence"/>
</dbReference>
<dbReference type="AlphaFoldDB" id="A0A0G4H635"/>
<dbReference type="VEuPathDB" id="CryptoDB:Vbra_19602"/>
<evidence type="ECO:0000313" key="2">
    <source>
        <dbReference type="EMBL" id="CEM39317.1"/>
    </source>
</evidence>
<dbReference type="OMA" id="YGEAGEM"/>